<dbReference type="GO" id="GO:0016020">
    <property type="term" value="C:membrane"/>
    <property type="evidence" value="ECO:0007669"/>
    <property type="project" value="UniProtKB-SubCell"/>
</dbReference>
<accession>A0AAD5TTY1</accession>
<evidence type="ECO:0000313" key="12">
    <source>
        <dbReference type="Proteomes" id="UP001211065"/>
    </source>
</evidence>
<evidence type="ECO:0008006" key="13">
    <source>
        <dbReference type="Google" id="ProtNLM"/>
    </source>
</evidence>
<keyword evidence="6 10" id="KW-1133">Transmembrane helix</keyword>
<evidence type="ECO:0000256" key="10">
    <source>
        <dbReference type="SAM" id="Phobius"/>
    </source>
</evidence>
<reference evidence="11" key="1">
    <citation type="submission" date="2020-05" db="EMBL/GenBank/DDBJ databases">
        <title>Phylogenomic resolution of chytrid fungi.</title>
        <authorList>
            <person name="Stajich J.E."/>
            <person name="Amses K."/>
            <person name="Simmons R."/>
            <person name="Seto K."/>
            <person name="Myers J."/>
            <person name="Bonds A."/>
            <person name="Quandt C.A."/>
            <person name="Barry K."/>
            <person name="Liu P."/>
            <person name="Grigoriev I."/>
            <person name="Longcore J.E."/>
            <person name="James T.Y."/>
        </authorList>
    </citation>
    <scope>NUCLEOTIDE SEQUENCE</scope>
    <source>
        <strain evidence="11">JEL0476</strain>
    </source>
</reference>
<evidence type="ECO:0000256" key="7">
    <source>
        <dbReference type="ARBA" id="ARBA00023136"/>
    </source>
</evidence>
<dbReference type="SUPFAM" id="SSF52058">
    <property type="entry name" value="L domain-like"/>
    <property type="match status" value="1"/>
</dbReference>
<keyword evidence="7 10" id="KW-0472">Membrane</keyword>
<evidence type="ECO:0000256" key="5">
    <source>
        <dbReference type="ARBA" id="ARBA00022737"/>
    </source>
</evidence>
<dbReference type="Gene3D" id="3.80.10.10">
    <property type="entry name" value="Ribonuclease Inhibitor"/>
    <property type="match status" value="1"/>
</dbReference>
<evidence type="ECO:0000256" key="6">
    <source>
        <dbReference type="ARBA" id="ARBA00022989"/>
    </source>
</evidence>
<evidence type="ECO:0000256" key="1">
    <source>
        <dbReference type="ARBA" id="ARBA00004167"/>
    </source>
</evidence>
<evidence type="ECO:0000256" key="9">
    <source>
        <dbReference type="ARBA" id="ARBA00023180"/>
    </source>
</evidence>
<dbReference type="EMBL" id="JADGJW010001399">
    <property type="protein sequence ID" value="KAJ3203654.1"/>
    <property type="molecule type" value="Genomic_DNA"/>
</dbReference>
<comment type="subcellular location">
    <subcellularLocation>
        <location evidence="1">Membrane</location>
        <topology evidence="1">Single-pass membrane protein</topology>
    </subcellularLocation>
</comment>
<dbReference type="Pfam" id="PF13855">
    <property type="entry name" value="LRR_8"/>
    <property type="match status" value="1"/>
</dbReference>
<protein>
    <recommendedName>
        <fullName evidence="13">L domain-like protein</fullName>
    </recommendedName>
</protein>
<gene>
    <name evidence="11" type="ORF">HK099_001415</name>
</gene>
<keyword evidence="5" id="KW-0677">Repeat</keyword>
<keyword evidence="3 10" id="KW-0812">Transmembrane</keyword>
<sequence>MSEIFNLTNVAVSGCSNLRDFLGVNYPNSTDYADCCTEVSPPLSTPNFLSRALHIVCNPGDQPDIEQVIIKNIMLNATVPDFNTMPKLSIINLQNVGLFGSIPSRFGFNNPKLQKLILNNNDISGSIPSELGRLSELKILKLSNNQLTGPIPSQLGSLSNLEYLILNNNFLTGEIPFGIGSINNLIQIWLQNNLLSGTISNKFSTLPKLVSIFLSNNRFSGAIPNFESLPSLSSTCQATAQENGYCCQLLNLGDTCLDLGTKKSQFCQYSDNDANVCTTSGPMLYIYIGIGLLLLLIAGLIAYFAVLKKKKKSTHLENGDLKNADALPLSNTTLDKIKTAKKRFSPSPSFDTTFSLNSGWVAISEYSPALDDELAVKVGDPVFISSFFTDG</sequence>
<feature type="transmembrane region" description="Helical" evidence="10">
    <location>
        <begin position="284"/>
        <end position="306"/>
    </location>
</feature>
<dbReference type="FunFam" id="3.80.10.10:FF:000041">
    <property type="entry name" value="LRR receptor-like serine/threonine-protein kinase ERECTA"/>
    <property type="match status" value="1"/>
</dbReference>
<evidence type="ECO:0000256" key="3">
    <source>
        <dbReference type="ARBA" id="ARBA00022692"/>
    </source>
</evidence>
<comment type="caution">
    <text evidence="11">The sequence shown here is derived from an EMBL/GenBank/DDBJ whole genome shotgun (WGS) entry which is preliminary data.</text>
</comment>
<evidence type="ECO:0000256" key="4">
    <source>
        <dbReference type="ARBA" id="ARBA00022729"/>
    </source>
</evidence>
<evidence type="ECO:0000256" key="8">
    <source>
        <dbReference type="ARBA" id="ARBA00023170"/>
    </source>
</evidence>
<keyword evidence="2" id="KW-0433">Leucine-rich repeat</keyword>
<dbReference type="AlphaFoldDB" id="A0AAD5TTY1"/>
<organism evidence="11 12">
    <name type="scientific">Clydaea vesicula</name>
    <dbReference type="NCBI Taxonomy" id="447962"/>
    <lineage>
        <taxon>Eukaryota</taxon>
        <taxon>Fungi</taxon>
        <taxon>Fungi incertae sedis</taxon>
        <taxon>Chytridiomycota</taxon>
        <taxon>Chytridiomycota incertae sedis</taxon>
        <taxon>Chytridiomycetes</taxon>
        <taxon>Lobulomycetales</taxon>
        <taxon>Lobulomycetaceae</taxon>
        <taxon>Clydaea</taxon>
    </lineage>
</organism>
<evidence type="ECO:0000256" key="2">
    <source>
        <dbReference type="ARBA" id="ARBA00022614"/>
    </source>
</evidence>
<keyword evidence="12" id="KW-1185">Reference proteome</keyword>
<keyword evidence="8" id="KW-0675">Receptor</keyword>
<dbReference type="PANTHER" id="PTHR27000">
    <property type="entry name" value="LEUCINE-RICH REPEAT RECEPTOR-LIKE PROTEIN KINASE FAMILY PROTEIN-RELATED"/>
    <property type="match status" value="1"/>
</dbReference>
<dbReference type="PANTHER" id="PTHR27000:SF642">
    <property type="entry name" value="INACTIVE LEUCINE-RICH REPEAT RECEPTOR KINASE XIAO-RELATED"/>
    <property type="match status" value="1"/>
</dbReference>
<proteinExistence type="predicted"/>
<dbReference type="Proteomes" id="UP001211065">
    <property type="component" value="Unassembled WGS sequence"/>
</dbReference>
<evidence type="ECO:0000313" key="11">
    <source>
        <dbReference type="EMBL" id="KAJ3203654.1"/>
    </source>
</evidence>
<keyword evidence="4" id="KW-0732">Signal</keyword>
<dbReference type="InterPro" id="IPR001611">
    <property type="entry name" value="Leu-rich_rpt"/>
</dbReference>
<dbReference type="InterPro" id="IPR032675">
    <property type="entry name" value="LRR_dom_sf"/>
</dbReference>
<name>A0AAD5TTY1_9FUNG</name>
<keyword evidence="9" id="KW-0325">Glycoprotein</keyword>